<reference evidence="1 2" key="1">
    <citation type="journal article" date="2019" name="Commun. Biol.">
        <title>The bagworm genome reveals a unique fibroin gene that provides high tensile strength.</title>
        <authorList>
            <person name="Kono N."/>
            <person name="Nakamura H."/>
            <person name="Ohtoshi R."/>
            <person name="Tomita M."/>
            <person name="Numata K."/>
            <person name="Arakawa K."/>
        </authorList>
    </citation>
    <scope>NUCLEOTIDE SEQUENCE [LARGE SCALE GENOMIC DNA]</scope>
</reference>
<keyword evidence="2" id="KW-1185">Reference proteome</keyword>
<gene>
    <name evidence="1" type="ORF">EVAR_25066_1</name>
</gene>
<organism evidence="1 2">
    <name type="scientific">Eumeta variegata</name>
    <name type="common">Bagworm moth</name>
    <name type="synonym">Eumeta japonica</name>
    <dbReference type="NCBI Taxonomy" id="151549"/>
    <lineage>
        <taxon>Eukaryota</taxon>
        <taxon>Metazoa</taxon>
        <taxon>Ecdysozoa</taxon>
        <taxon>Arthropoda</taxon>
        <taxon>Hexapoda</taxon>
        <taxon>Insecta</taxon>
        <taxon>Pterygota</taxon>
        <taxon>Neoptera</taxon>
        <taxon>Endopterygota</taxon>
        <taxon>Lepidoptera</taxon>
        <taxon>Glossata</taxon>
        <taxon>Ditrysia</taxon>
        <taxon>Tineoidea</taxon>
        <taxon>Psychidae</taxon>
        <taxon>Oiketicinae</taxon>
        <taxon>Eumeta</taxon>
    </lineage>
</organism>
<evidence type="ECO:0000313" key="1">
    <source>
        <dbReference type="EMBL" id="GBP34462.1"/>
    </source>
</evidence>
<comment type="caution">
    <text evidence="1">The sequence shown here is derived from an EMBL/GenBank/DDBJ whole genome shotgun (WGS) entry which is preliminary data.</text>
</comment>
<proteinExistence type="predicted"/>
<protein>
    <submittedName>
        <fullName evidence="1">Uncharacterized protein</fullName>
    </submittedName>
</protein>
<dbReference type="OrthoDB" id="548795at2759"/>
<name>A0A4C1V829_EUMVA</name>
<evidence type="ECO:0000313" key="2">
    <source>
        <dbReference type="Proteomes" id="UP000299102"/>
    </source>
</evidence>
<dbReference type="AlphaFoldDB" id="A0A4C1V829"/>
<dbReference type="EMBL" id="BGZK01000288">
    <property type="protein sequence ID" value="GBP34462.1"/>
    <property type="molecule type" value="Genomic_DNA"/>
</dbReference>
<dbReference type="Proteomes" id="UP000299102">
    <property type="component" value="Unassembled WGS sequence"/>
</dbReference>
<accession>A0A4C1V829</accession>
<sequence length="69" mass="7714">MICRLVSGRSVTRLAEEHASHYRAGDHHRHGYSQPQTSHRCVASLLEGNRISDGGGEWAIGSSRKEWDN</sequence>